<feature type="domain" description="DUF7587" evidence="2">
    <location>
        <begin position="120"/>
        <end position="263"/>
    </location>
</feature>
<feature type="region of interest" description="Disordered" evidence="1">
    <location>
        <begin position="40"/>
        <end position="69"/>
    </location>
</feature>
<keyword evidence="4" id="KW-1185">Reference proteome</keyword>
<dbReference type="RefSeq" id="XP_022510899.1">
    <property type="nucleotide sequence ID" value="XM_022656784.1"/>
</dbReference>
<sequence length="643" mass="73049">MPTLQDWSWYNQYLREHHLYQDENGEDLYCCINEPLPGPSGPSGLSNPSNPSTLRNASEGPPTPLESPLQTYKTMTISKPRHPFRMVIYKAVAVGDAWLWKLSCRRVNMGAVSACTQAIVPRYLFRFWHDESGGGNVTGQFKSEREKQDMCADLEVMTERDIRDSLADHMRNRKASPFQSPWVSLSMSPVWVFAQALALKRRGRKNLKLAIVDTWSLAHGTYLFHAEALLKAYNVAPNLPFRNMGESMVLAWRAIRAPMTVMRLDEILHSVFEGEYLKPGYLKLQPFHYNTSKSDIAKNHNITKERAVDNNNNKIAKKKQGQKLNLRKPNEIRRRIHPTRSTYEAFHEIMLEPQAPWKFPRGRRAGRMSQGKQPGRETGYSRVPMAAHQLNDYVDFVKREVKAVEFQFPLLIALLSNRMAELERDSILDAIRDWGGDDPMINAHKRCIVRDSSSPSLPELDAFEKLARDASDTLGIRVVENPGLRRFWVLQSPHTEVPQPHENTVKDNVGQGCIDFITGLECMYQQDMALGRAKAWECMIPVVKSRKTHVSGVDIWGLSSSPDEASGISYQMQQYLALGCWEHPYRPGAGTHRKLGHLISSIDRHLAQFASDPAAIATSSRDFGPLVAGSHNRPYGHDWLPEM</sequence>
<evidence type="ECO:0000256" key="1">
    <source>
        <dbReference type="SAM" id="MobiDB-lite"/>
    </source>
</evidence>
<evidence type="ECO:0000313" key="3">
    <source>
        <dbReference type="EMBL" id="OAG38947.1"/>
    </source>
</evidence>
<dbReference type="InterPro" id="IPR056009">
    <property type="entry name" value="DUF7587"/>
</dbReference>
<dbReference type="EMBL" id="LVKK01000049">
    <property type="protein sequence ID" value="OAG38947.1"/>
    <property type="molecule type" value="Genomic_DNA"/>
</dbReference>
<name>A0A177F3N6_9EURO</name>
<dbReference type="Pfam" id="PF24494">
    <property type="entry name" value="DUF7587"/>
    <property type="match status" value="1"/>
</dbReference>
<feature type="region of interest" description="Disordered" evidence="1">
    <location>
        <begin position="360"/>
        <end position="379"/>
    </location>
</feature>
<feature type="compositionally biased region" description="Low complexity" evidence="1">
    <location>
        <begin position="42"/>
        <end position="52"/>
    </location>
</feature>
<evidence type="ECO:0000313" key="4">
    <source>
        <dbReference type="Proteomes" id="UP000077002"/>
    </source>
</evidence>
<dbReference type="Proteomes" id="UP000077002">
    <property type="component" value="Unassembled WGS sequence"/>
</dbReference>
<dbReference type="GeneID" id="34601983"/>
<protein>
    <recommendedName>
        <fullName evidence="2">DUF7587 domain-containing protein</fullName>
    </recommendedName>
</protein>
<proteinExistence type="predicted"/>
<evidence type="ECO:0000259" key="2">
    <source>
        <dbReference type="Pfam" id="PF24494"/>
    </source>
</evidence>
<gene>
    <name evidence="3" type="ORF">AYO21_06825</name>
</gene>
<organism evidence="3 4">
    <name type="scientific">Fonsecaea monophora</name>
    <dbReference type="NCBI Taxonomy" id="254056"/>
    <lineage>
        <taxon>Eukaryota</taxon>
        <taxon>Fungi</taxon>
        <taxon>Dikarya</taxon>
        <taxon>Ascomycota</taxon>
        <taxon>Pezizomycotina</taxon>
        <taxon>Eurotiomycetes</taxon>
        <taxon>Chaetothyriomycetidae</taxon>
        <taxon>Chaetothyriales</taxon>
        <taxon>Herpotrichiellaceae</taxon>
        <taxon>Fonsecaea</taxon>
    </lineage>
</organism>
<comment type="caution">
    <text evidence="3">The sequence shown here is derived from an EMBL/GenBank/DDBJ whole genome shotgun (WGS) entry which is preliminary data.</text>
</comment>
<reference evidence="3 4" key="1">
    <citation type="submission" date="2016-03" db="EMBL/GenBank/DDBJ databases">
        <title>Draft genome sequence of the Fonsecaea monophora CBS 269.37.</title>
        <authorList>
            <person name="Bombassaro A."/>
            <person name="Vinicius W.A."/>
            <person name="De Hoog S."/>
            <person name="Sun J."/>
            <person name="Souza E.M."/>
            <person name="Raittz R.T."/>
            <person name="Costa F."/>
            <person name="Leao A.C."/>
            <person name="Tadra-Sfeir M.Z."/>
            <person name="Baura V."/>
            <person name="Balsanelli E."/>
            <person name="Pedrosa F.O."/>
            <person name="Moreno L.F."/>
            <person name="Steffens M.B."/>
            <person name="Xi L."/>
            <person name="Bocca A.L."/>
            <person name="Felipe M.S."/>
            <person name="Teixeira M."/>
            <person name="Telles Filho F.Q."/>
            <person name="Azevedo C.M."/>
            <person name="Gomes R."/>
            <person name="Vicente V.A."/>
        </authorList>
    </citation>
    <scope>NUCLEOTIDE SEQUENCE [LARGE SCALE GENOMIC DNA]</scope>
    <source>
        <strain evidence="3 4">CBS 269.37</strain>
    </source>
</reference>
<dbReference type="AlphaFoldDB" id="A0A177F3N6"/>
<accession>A0A177F3N6</accession>
<dbReference type="OrthoDB" id="4152607at2759"/>